<keyword evidence="3" id="KW-1185">Reference proteome</keyword>
<sequence length="134" mass="15071">MRFPSPILRLISSGNIKHWVLSPEKKGIHKGTGCEDNDGWLFFSRHAHGYLNSKGALIRKQLYTLMLFKETAEGLTLRRVLSRQKQFLLLPQPLLSSATFVVVVCDSSGSINCDLWCEAGAFHSIPFFSSSSLW</sequence>
<protein>
    <submittedName>
        <fullName evidence="1">Uncharacterized protein</fullName>
    </submittedName>
</protein>
<accession>A0A4Y2T809</accession>
<dbReference type="AlphaFoldDB" id="A0A4Y2T809"/>
<dbReference type="EMBL" id="BGPR01026766">
    <property type="protein sequence ID" value="GBN96764.1"/>
    <property type="molecule type" value="Genomic_DNA"/>
</dbReference>
<gene>
    <name evidence="2" type="ORF">AVEN_246827_1</name>
    <name evidence="1" type="ORF">AVEN_29680_1</name>
</gene>
<proteinExistence type="predicted"/>
<dbReference type="Proteomes" id="UP000499080">
    <property type="component" value="Unassembled WGS sequence"/>
</dbReference>
<evidence type="ECO:0000313" key="2">
    <source>
        <dbReference type="EMBL" id="GBN96779.1"/>
    </source>
</evidence>
<reference evidence="1 3" key="1">
    <citation type="journal article" date="2019" name="Sci. Rep.">
        <title>Orb-weaving spider Araneus ventricosus genome elucidates the spidroin gene catalogue.</title>
        <authorList>
            <person name="Kono N."/>
            <person name="Nakamura H."/>
            <person name="Ohtoshi R."/>
            <person name="Moran D.A.P."/>
            <person name="Shinohara A."/>
            <person name="Yoshida Y."/>
            <person name="Fujiwara M."/>
            <person name="Mori M."/>
            <person name="Tomita M."/>
            <person name="Arakawa K."/>
        </authorList>
    </citation>
    <scope>NUCLEOTIDE SEQUENCE [LARGE SCALE GENOMIC DNA]</scope>
</reference>
<name>A0A4Y2T809_ARAVE</name>
<dbReference type="EMBL" id="BGPR01026773">
    <property type="protein sequence ID" value="GBN96779.1"/>
    <property type="molecule type" value="Genomic_DNA"/>
</dbReference>
<evidence type="ECO:0000313" key="1">
    <source>
        <dbReference type="EMBL" id="GBN96764.1"/>
    </source>
</evidence>
<comment type="caution">
    <text evidence="1">The sequence shown here is derived from an EMBL/GenBank/DDBJ whole genome shotgun (WGS) entry which is preliminary data.</text>
</comment>
<organism evidence="1 3">
    <name type="scientific">Araneus ventricosus</name>
    <name type="common">Orbweaver spider</name>
    <name type="synonym">Epeira ventricosa</name>
    <dbReference type="NCBI Taxonomy" id="182803"/>
    <lineage>
        <taxon>Eukaryota</taxon>
        <taxon>Metazoa</taxon>
        <taxon>Ecdysozoa</taxon>
        <taxon>Arthropoda</taxon>
        <taxon>Chelicerata</taxon>
        <taxon>Arachnida</taxon>
        <taxon>Araneae</taxon>
        <taxon>Araneomorphae</taxon>
        <taxon>Entelegynae</taxon>
        <taxon>Araneoidea</taxon>
        <taxon>Araneidae</taxon>
        <taxon>Araneus</taxon>
    </lineage>
</organism>
<evidence type="ECO:0000313" key="3">
    <source>
        <dbReference type="Proteomes" id="UP000499080"/>
    </source>
</evidence>